<comment type="caution">
    <text evidence="6">The sequence shown here is derived from an EMBL/GenBank/DDBJ whole genome shotgun (WGS) entry which is preliminary data.</text>
</comment>
<evidence type="ECO:0000259" key="5">
    <source>
        <dbReference type="PROSITE" id="PS51462"/>
    </source>
</evidence>
<evidence type="ECO:0000256" key="4">
    <source>
        <dbReference type="SAM" id="MobiDB-lite"/>
    </source>
</evidence>
<dbReference type="GO" id="GO:0016787">
    <property type="term" value="F:hydrolase activity"/>
    <property type="evidence" value="ECO:0007669"/>
    <property type="project" value="UniProtKB-KW"/>
</dbReference>
<evidence type="ECO:0000313" key="7">
    <source>
        <dbReference type="Proteomes" id="UP001234216"/>
    </source>
</evidence>
<evidence type="ECO:0000256" key="1">
    <source>
        <dbReference type="ARBA" id="ARBA00001946"/>
    </source>
</evidence>
<comment type="cofactor">
    <cofactor evidence="1">
        <name>Mg(2+)</name>
        <dbReference type="ChEBI" id="CHEBI:18420"/>
    </cofactor>
</comment>
<sequence length="176" mass="19526">MPQWATGSARPSPCNHERVTTSTPPVRDAARAVVLDEDQRVLLLRYDEGGGFWATPGGALEEGEDYATATLRELREELGIDETAIELGMQLAERSKNHLVGGREVRQVERYFLARVSPGDVSPERATQPDNIREYRWWTRDELRSTAETVYPQGLADLIAAVAEGPTPNRPIILSG</sequence>
<keyword evidence="2" id="KW-0378">Hydrolase</keyword>
<gene>
    <name evidence="6" type="ORF">QFZ22_000067</name>
</gene>
<dbReference type="AlphaFoldDB" id="A0AAW8F1X8"/>
<dbReference type="Pfam" id="PF00293">
    <property type="entry name" value="NUDIX"/>
    <property type="match status" value="1"/>
</dbReference>
<dbReference type="PANTHER" id="PTHR43046">
    <property type="entry name" value="GDP-MANNOSE MANNOSYL HYDROLASE"/>
    <property type="match status" value="1"/>
</dbReference>
<dbReference type="Proteomes" id="UP001234216">
    <property type="component" value="Unassembled WGS sequence"/>
</dbReference>
<dbReference type="CDD" id="cd04685">
    <property type="entry name" value="NUDIX_Hydrolase"/>
    <property type="match status" value="1"/>
</dbReference>
<feature type="region of interest" description="Disordered" evidence="4">
    <location>
        <begin position="1"/>
        <end position="24"/>
    </location>
</feature>
<accession>A0AAW8F1X8</accession>
<dbReference type="SUPFAM" id="SSF55811">
    <property type="entry name" value="Nudix"/>
    <property type="match status" value="1"/>
</dbReference>
<reference evidence="6" key="1">
    <citation type="submission" date="2023-07" db="EMBL/GenBank/DDBJ databases">
        <title>Comparative genomics of wheat-associated soil bacteria to identify genetic determinants of phenazine resistance.</title>
        <authorList>
            <person name="Mouncey N."/>
        </authorList>
    </citation>
    <scope>NUCLEOTIDE SEQUENCE</scope>
    <source>
        <strain evidence="6">V4I22</strain>
    </source>
</reference>
<feature type="domain" description="Nudix hydrolase" evidence="5">
    <location>
        <begin position="25"/>
        <end position="161"/>
    </location>
</feature>
<dbReference type="Gene3D" id="3.90.79.10">
    <property type="entry name" value="Nucleoside Triphosphate Pyrophosphohydrolase"/>
    <property type="match status" value="1"/>
</dbReference>
<evidence type="ECO:0000256" key="3">
    <source>
        <dbReference type="ARBA" id="ARBA00022842"/>
    </source>
</evidence>
<evidence type="ECO:0000313" key="6">
    <source>
        <dbReference type="EMBL" id="MDQ0904082.1"/>
    </source>
</evidence>
<evidence type="ECO:0000256" key="2">
    <source>
        <dbReference type="ARBA" id="ARBA00022801"/>
    </source>
</evidence>
<dbReference type="EMBL" id="JAUSZV010000001">
    <property type="protein sequence ID" value="MDQ0904082.1"/>
    <property type="molecule type" value="Genomic_DNA"/>
</dbReference>
<dbReference type="PRINTS" id="PR00502">
    <property type="entry name" value="NUDIXFAMILY"/>
</dbReference>
<dbReference type="InterPro" id="IPR020476">
    <property type="entry name" value="Nudix_hydrolase"/>
</dbReference>
<dbReference type="InterPro" id="IPR000086">
    <property type="entry name" value="NUDIX_hydrolase_dom"/>
</dbReference>
<organism evidence="6 7">
    <name type="scientific">Streptomyces canus</name>
    <dbReference type="NCBI Taxonomy" id="58343"/>
    <lineage>
        <taxon>Bacteria</taxon>
        <taxon>Bacillati</taxon>
        <taxon>Actinomycetota</taxon>
        <taxon>Actinomycetes</taxon>
        <taxon>Kitasatosporales</taxon>
        <taxon>Streptomycetaceae</taxon>
        <taxon>Streptomyces</taxon>
        <taxon>Streptomyces aurantiacus group</taxon>
    </lineage>
</organism>
<dbReference type="InterPro" id="IPR015797">
    <property type="entry name" value="NUDIX_hydrolase-like_dom_sf"/>
</dbReference>
<protein>
    <submittedName>
        <fullName evidence="6">ADP-ribose pyrophosphatase YjhB (NUDIX family)</fullName>
    </submittedName>
</protein>
<name>A0AAW8F1X8_9ACTN</name>
<proteinExistence type="predicted"/>
<dbReference type="PROSITE" id="PS51462">
    <property type="entry name" value="NUDIX"/>
    <property type="match status" value="1"/>
</dbReference>
<keyword evidence="3" id="KW-0460">Magnesium</keyword>
<dbReference type="PANTHER" id="PTHR43046:SF12">
    <property type="entry name" value="GDP-MANNOSE MANNOSYL HYDROLASE"/>
    <property type="match status" value="1"/>
</dbReference>